<feature type="domain" description="NAD-dependent epimerase/dehydratase" evidence="1">
    <location>
        <begin position="19"/>
        <end position="165"/>
    </location>
</feature>
<dbReference type="GO" id="GO:0004029">
    <property type="term" value="F:aldehyde dehydrogenase (NAD+) activity"/>
    <property type="evidence" value="ECO:0007669"/>
    <property type="project" value="TreeGrafter"/>
</dbReference>
<gene>
    <name evidence="2" type="ORF">S01H1_72760</name>
</gene>
<dbReference type="PANTHER" id="PTHR48079:SF6">
    <property type="entry name" value="NAD(P)-BINDING DOMAIN-CONTAINING PROTEIN-RELATED"/>
    <property type="match status" value="1"/>
</dbReference>
<evidence type="ECO:0000259" key="1">
    <source>
        <dbReference type="Pfam" id="PF01370"/>
    </source>
</evidence>
<evidence type="ECO:0000313" key="2">
    <source>
        <dbReference type="EMBL" id="GAG37817.1"/>
    </source>
</evidence>
<dbReference type="InterPro" id="IPR051783">
    <property type="entry name" value="NAD(P)-dependent_oxidoreduct"/>
</dbReference>
<proteinExistence type="predicted"/>
<dbReference type="SUPFAM" id="SSF51735">
    <property type="entry name" value="NAD(P)-binding Rossmann-fold domains"/>
    <property type="match status" value="1"/>
</dbReference>
<feature type="non-terminal residue" evidence="2">
    <location>
        <position position="168"/>
    </location>
</feature>
<dbReference type="AlphaFoldDB" id="X0XR55"/>
<comment type="caution">
    <text evidence="2">The sequence shown here is derived from an EMBL/GenBank/DDBJ whole genome shotgun (WGS) entry which is preliminary data.</text>
</comment>
<dbReference type="InterPro" id="IPR036291">
    <property type="entry name" value="NAD(P)-bd_dom_sf"/>
</dbReference>
<dbReference type="Pfam" id="PF01370">
    <property type="entry name" value="Epimerase"/>
    <property type="match status" value="1"/>
</dbReference>
<reference evidence="2" key="1">
    <citation type="journal article" date="2014" name="Front. Microbiol.">
        <title>High frequency of phylogenetically diverse reductive dehalogenase-homologous genes in deep subseafloor sedimentary metagenomes.</title>
        <authorList>
            <person name="Kawai M."/>
            <person name="Futagami T."/>
            <person name="Toyoda A."/>
            <person name="Takaki Y."/>
            <person name="Nishi S."/>
            <person name="Hori S."/>
            <person name="Arai W."/>
            <person name="Tsubouchi T."/>
            <person name="Morono Y."/>
            <person name="Uchiyama I."/>
            <person name="Ito T."/>
            <person name="Fujiyama A."/>
            <person name="Inagaki F."/>
            <person name="Takami H."/>
        </authorList>
    </citation>
    <scope>NUCLEOTIDE SEQUENCE</scope>
    <source>
        <strain evidence="2">Expedition CK06-06</strain>
    </source>
</reference>
<organism evidence="2">
    <name type="scientific">marine sediment metagenome</name>
    <dbReference type="NCBI Taxonomy" id="412755"/>
    <lineage>
        <taxon>unclassified sequences</taxon>
        <taxon>metagenomes</taxon>
        <taxon>ecological metagenomes</taxon>
    </lineage>
</organism>
<name>X0XR55_9ZZZZ</name>
<dbReference type="InterPro" id="IPR001509">
    <property type="entry name" value="Epimerase_deHydtase"/>
</dbReference>
<dbReference type="PANTHER" id="PTHR48079">
    <property type="entry name" value="PROTEIN YEEZ"/>
    <property type="match status" value="1"/>
</dbReference>
<protein>
    <recommendedName>
        <fullName evidence="1">NAD-dependent epimerase/dehydratase domain-containing protein</fullName>
    </recommendedName>
</protein>
<dbReference type="EMBL" id="BARS01048561">
    <property type="protein sequence ID" value="GAG37817.1"/>
    <property type="molecule type" value="Genomic_DNA"/>
</dbReference>
<sequence length="168" mass="18080">MRLLARDPDKVKRTFEPHGLALDDVVQGDVTDGSAVSEALGDCDAVLHAAGLVDLRKSRAKEVFATNVGGMREVVGRAHQAGIERIVYVSSTSVFFQAGGPPLAPDLPIPDGRNPYSRSKANAERFVRELQEAGAPIHTTYPTAVLGPDDPGLSEGNHTIYTFLRELF</sequence>
<accession>X0XR55</accession>
<dbReference type="Gene3D" id="3.40.50.720">
    <property type="entry name" value="NAD(P)-binding Rossmann-like Domain"/>
    <property type="match status" value="1"/>
</dbReference>
<dbReference type="GO" id="GO:0005737">
    <property type="term" value="C:cytoplasm"/>
    <property type="evidence" value="ECO:0007669"/>
    <property type="project" value="TreeGrafter"/>
</dbReference>